<dbReference type="RefSeq" id="WP_236332551.1">
    <property type="nucleotide sequence ID" value="NZ_CAKMMG010000001.1"/>
</dbReference>
<accession>A0ABM9BXB0</accession>
<organism evidence="2 3">
    <name type="scientific">Paenibacillus auburnensis</name>
    <dbReference type="NCBI Taxonomy" id="2905649"/>
    <lineage>
        <taxon>Bacteria</taxon>
        <taxon>Bacillati</taxon>
        <taxon>Bacillota</taxon>
        <taxon>Bacilli</taxon>
        <taxon>Bacillales</taxon>
        <taxon>Paenibacillaceae</taxon>
        <taxon>Paenibacillus</taxon>
    </lineage>
</organism>
<dbReference type="EMBL" id="CAKMMG010000001">
    <property type="protein sequence ID" value="CAH1195758.1"/>
    <property type="molecule type" value="Genomic_DNA"/>
</dbReference>
<gene>
    <name evidence="2" type="primary">ykvP</name>
    <name evidence="2" type="ORF">PAECIP111892_02099</name>
</gene>
<proteinExistence type="predicted"/>
<reference evidence="2" key="1">
    <citation type="submission" date="2022-01" db="EMBL/GenBank/DDBJ databases">
        <authorList>
            <person name="Criscuolo A."/>
        </authorList>
    </citation>
    <scope>NUCLEOTIDE SEQUENCE</scope>
    <source>
        <strain evidence="2">CIP111892</strain>
    </source>
</reference>
<dbReference type="Proteomes" id="UP000838324">
    <property type="component" value="Unassembled WGS sequence"/>
</dbReference>
<evidence type="ECO:0000259" key="1">
    <source>
        <dbReference type="Pfam" id="PF13524"/>
    </source>
</evidence>
<dbReference type="SUPFAM" id="SSF53756">
    <property type="entry name" value="UDP-Glycosyltransferase/glycogen phosphorylase"/>
    <property type="match status" value="1"/>
</dbReference>
<comment type="caution">
    <text evidence="2">The sequence shown here is derived from an EMBL/GenBank/DDBJ whole genome shotgun (WGS) entry which is preliminary data.</text>
</comment>
<keyword evidence="3" id="KW-1185">Reference proteome</keyword>
<feature type="domain" description="Spore protein YkvP/CgeB glycosyl transferase-like" evidence="1">
    <location>
        <begin position="160"/>
        <end position="319"/>
    </location>
</feature>
<protein>
    <submittedName>
        <fullName evidence="2">Spore protein YkvP</fullName>
    </submittedName>
</protein>
<dbReference type="Pfam" id="PF13524">
    <property type="entry name" value="Glyco_trans_1_2"/>
    <property type="match status" value="1"/>
</dbReference>
<sequence length="326" mass="37742">MRILFITSGFRAVYYFFEQSIIEAFQNAGHYCESFSLRNDLHALQQMEQSLQPDLILAMAGLKIPKPILEYLRQTNVKSAVWMTEDPYYMDWTLPLTAYFDYIFTIDQAAAEQYTRHGHPCVYHLPLGTDPELFHSAPVSEEFTSDIGLVGVPYSNRIELIDLLLKNTDYTIQIVGRGWGKHHMEWNRNINGHIHLVNAWVKPETAMKYYNGSTIVLNIHRPSDEKYNKNRMGIMAKSINNRTFDAASCEAFQLIDSKEGLVNHFEEGLEMVSFADKNDFLEKIHYYIAHGEERKGIARQARKRVLASHTFQHRIDSLVKTVQSEQ</sequence>
<evidence type="ECO:0000313" key="3">
    <source>
        <dbReference type="Proteomes" id="UP000838324"/>
    </source>
</evidence>
<dbReference type="InterPro" id="IPR055259">
    <property type="entry name" value="YkvP/CgeB_Glyco_trans-like"/>
</dbReference>
<name>A0ABM9BXB0_9BACL</name>
<evidence type="ECO:0000313" key="2">
    <source>
        <dbReference type="EMBL" id="CAH1195758.1"/>
    </source>
</evidence>